<dbReference type="Proteomes" id="UP000034273">
    <property type="component" value="Unassembled WGS sequence"/>
</dbReference>
<dbReference type="InterPro" id="IPR010982">
    <property type="entry name" value="Lambda_DNA-bd_dom_sf"/>
</dbReference>
<dbReference type="InterPro" id="IPR025272">
    <property type="entry name" value="SocA_Panacea"/>
</dbReference>
<dbReference type="AlphaFoldDB" id="A0A0G1ZUH5"/>
<sequence length="271" mass="30902">MQMARLLKCGIIRQGINQTQSALGVSERYTQDVHIFRHLCYTVHMTKERALFTKSLRVKHGFSQIIVADKLGISRTSYIAVENGTRELSLDEAQTLAQLYGVSLNEFSSSVVPNYEKYKQMLLAFLRASPDTRGKVPKTKLAKLLYLADFAWFYNHLESMSGMQYRRIQFGPVPDHYFLAVDELFESGKISIDKEGEAFMIAPTGSSPTTSLDLLSKEETGLISEIAKKWRGKRTQEIVDFTHHQLPYRIAAENEIIPYSLITQEDPDHVF</sequence>
<dbReference type="STRING" id="1618671.UY67_C0026G0013"/>
<dbReference type="SMART" id="SM00530">
    <property type="entry name" value="HTH_XRE"/>
    <property type="match status" value="1"/>
</dbReference>
<name>A0A0G1ZUH5_9BACT</name>
<evidence type="ECO:0000313" key="2">
    <source>
        <dbReference type="EMBL" id="KKW23234.1"/>
    </source>
</evidence>
<feature type="domain" description="HTH cro/C1-type" evidence="1">
    <location>
        <begin position="54"/>
        <end position="107"/>
    </location>
</feature>
<organism evidence="2 3">
    <name type="scientific">Candidatus Kaiserbacteria bacterium GW2011_GWA2_52_12</name>
    <dbReference type="NCBI Taxonomy" id="1618671"/>
    <lineage>
        <taxon>Bacteria</taxon>
        <taxon>Candidatus Kaiseribacteriota</taxon>
    </lineage>
</organism>
<protein>
    <recommendedName>
        <fullName evidence="1">HTH cro/C1-type domain-containing protein</fullName>
    </recommendedName>
</protein>
<comment type="caution">
    <text evidence="2">The sequence shown here is derived from an EMBL/GenBank/DDBJ whole genome shotgun (WGS) entry which is preliminary data.</text>
</comment>
<dbReference type="InterPro" id="IPR001387">
    <property type="entry name" value="Cro/C1-type_HTH"/>
</dbReference>
<reference evidence="2 3" key="1">
    <citation type="journal article" date="2015" name="Nature">
        <title>rRNA introns, odd ribosomes, and small enigmatic genomes across a large radiation of phyla.</title>
        <authorList>
            <person name="Brown C.T."/>
            <person name="Hug L.A."/>
            <person name="Thomas B.C."/>
            <person name="Sharon I."/>
            <person name="Castelle C.J."/>
            <person name="Singh A."/>
            <person name="Wilkins M.J."/>
            <person name="Williams K.H."/>
            <person name="Banfield J.F."/>
        </authorList>
    </citation>
    <scope>NUCLEOTIDE SEQUENCE [LARGE SCALE GENOMIC DNA]</scope>
</reference>
<dbReference type="CDD" id="cd00093">
    <property type="entry name" value="HTH_XRE"/>
    <property type="match status" value="1"/>
</dbReference>
<dbReference type="Gene3D" id="1.10.260.40">
    <property type="entry name" value="lambda repressor-like DNA-binding domains"/>
    <property type="match status" value="1"/>
</dbReference>
<gene>
    <name evidence="2" type="ORF">UY67_C0026G0013</name>
</gene>
<evidence type="ECO:0000259" key="1">
    <source>
        <dbReference type="PROSITE" id="PS50943"/>
    </source>
</evidence>
<dbReference type="SUPFAM" id="SSF47413">
    <property type="entry name" value="lambda repressor-like DNA-binding domains"/>
    <property type="match status" value="1"/>
</dbReference>
<dbReference type="Pfam" id="PF13274">
    <property type="entry name" value="SocA_Panacea"/>
    <property type="match status" value="1"/>
</dbReference>
<dbReference type="GO" id="GO:0003677">
    <property type="term" value="F:DNA binding"/>
    <property type="evidence" value="ECO:0007669"/>
    <property type="project" value="InterPro"/>
</dbReference>
<accession>A0A0G1ZUH5</accession>
<dbReference type="EMBL" id="LCQW01000026">
    <property type="protein sequence ID" value="KKW23234.1"/>
    <property type="molecule type" value="Genomic_DNA"/>
</dbReference>
<proteinExistence type="predicted"/>
<dbReference type="Pfam" id="PF01381">
    <property type="entry name" value="HTH_3"/>
    <property type="match status" value="1"/>
</dbReference>
<dbReference type="PROSITE" id="PS50943">
    <property type="entry name" value="HTH_CROC1"/>
    <property type="match status" value="1"/>
</dbReference>
<evidence type="ECO:0000313" key="3">
    <source>
        <dbReference type="Proteomes" id="UP000034273"/>
    </source>
</evidence>